<reference evidence="4" key="1">
    <citation type="submission" date="2021-03" db="EMBL/GenBank/DDBJ databases">
        <title>Acanthopleuribacteraceae sp. M133.</title>
        <authorList>
            <person name="Wang G."/>
        </authorList>
    </citation>
    <scope>NUCLEOTIDE SEQUENCE</scope>
    <source>
        <strain evidence="4">M133</strain>
    </source>
</reference>
<comment type="similarity">
    <text evidence="1">Belongs to the PspA/Vipp/IM30 family.</text>
</comment>
<evidence type="ECO:0000256" key="2">
    <source>
        <dbReference type="SAM" id="Coils"/>
    </source>
</evidence>
<dbReference type="PANTHER" id="PTHR31088:SF6">
    <property type="entry name" value="PHAGE SHOCK PROTEIN A"/>
    <property type="match status" value="1"/>
</dbReference>
<accession>A0A8A4TE06</accession>
<evidence type="ECO:0000256" key="1">
    <source>
        <dbReference type="ARBA" id="ARBA00043985"/>
    </source>
</evidence>
<dbReference type="PANTHER" id="PTHR31088">
    <property type="entry name" value="MEMBRANE-ASSOCIATED PROTEIN VIPP1, CHLOROPLASTIC"/>
    <property type="match status" value="1"/>
</dbReference>
<dbReference type="InterPro" id="IPR007157">
    <property type="entry name" value="PspA_VIPP1"/>
</dbReference>
<feature type="compositionally biased region" description="Gly residues" evidence="3">
    <location>
        <begin position="241"/>
        <end position="252"/>
    </location>
</feature>
<dbReference type="RefSeq" id="WP_237377466.1">
    <property type="nucleotide sequence ID" value="NZ_CP071793.1"/>
</dbReference>
<dbReference type="EMBL" id="CP071793">
    <property type="protein sequence ID" value="QTD47800.1"/>
    <property type="molecule type" value="Genomic_DNA"/>
</dbReference>
<sequence length="252" mass="27674">MVFSRIFKIFQSEAHSVVDKLEDPIKMTEQGIRDLKNDLQQAMTSLAQVKSLALRLERDCNDKNKIAADYERKAMLLLQKAQSGGMEVGDADRLATEALTRKEEAAKQVQSLSTDYQAQKKMADTLQAKVEKLRKTIQRYENELVTLKARAKTAESMKKINKQLSTVDSSGTISMLEKMKQKVDEEESLAQAYGEVSDMGMSNLDDEIETALNAPQAAASDSLLELKRKMGMVEAPSGGTTDTGGTGGTGTV</sequence>
<name>A0A8A4TE06_SULCO</name>
<dbReference type="Gene3D" id="1.20.5.170">
    <property type="match status" value="1"/>
</dbReference>
<evidence type="ECO:0000256" key="3">
    <source>
        <dbReference type="SAM" id="MobiDB-lite"/>
    </source>
</evidence>
<dbReference type="Proteomes" id="UP000663929">
    <property type="component" value="Chromosome"/>
</dbReference>
<dbReference type="AlphaFoldDB" id="A0A8A4TE06"/>
<dbReference type="Pfam" id="PF04012">
    <property type="entry name" value="PspA_IM30"/>
    <property type="match status" value="1"/>
</dbReference>
<protein>
    <submittedName>
        <fullName evidence="4">PspA/IM30 family protein</fullName>
    </submittedName>
</protein>
<organism evidence="4 5">
    <name type="scientific">Sulfidibacter corallicola</name>
    <dbReference type="NCBI Taxonomy" id="2818388"/>
    <lineage>
        <taxon>Bacteria</taxon>
        <taxon>Pseudomonadati</taxon>
        <taxon>Acidobacteriota</taxon>
        <taxon>Holophagae</taxon>
        <taxon>Acanthopleuribacterales</taxon>
        <taxon>Acanthopleuribacteraceae</taxon>
        <taxon>Sulfidibacter</taxon>
    </lineage>
</organism>
<evidence type="ECO:0000313" key="5">
    <source>
        <dbReference type="Proteomes" id="UP000663929"/>
    </source>
</evidence>
<feature type="coiled-coil region" evidence="2">
    <location>
        <begin position="32"/>
        <end position="73"/>
    </location>
</feature>
<evidence type="ECO:0000313" key="4">
    <source>
        <dbReference type="EMBL" id="QTD47800.1"/>
    </source>
</evidence>
<gene>
    <name evidence="4" type="ORF">J3U87_19605</name>
</gene>
<feature type="region of interest" description="Disordered" evidence="3">
    <location>
        <begin position="233"/>
        <end position="252"/>
    </location>
</feature>
<dbReference type="KEGG" id="scor:J3U87_19605"/>
<keyword evidence="5" id="KW-1185">Reference proteome</keyword>
<proteinExistence type="inferred from homology"/>
<feature type="coiled-coil region" evidence="2">
    <location>
        <begin position="116"/>
        <end position="196"/>
    </location>
</feature>
<dbReference type="SUPFAM" id="SSF57997">
    <property type="entry name" value="Tropomyosin"/>
    <property type="match status" value="1"/>
</dbReference>
<keyword evidence="2" id="KW-0175">Coiled coil</keyword>